<dbReference type="Gene3D" id="3.40.50.2300">
    <property type="match status" value="1"/>
</dbReference>
<evidence type="ECO:0000256" key="2">
    <source>
        <dbReference type="ARBA" id="ARBA00022490"/>
    </source>
</evidence>
<dbReference type="FunFam" id="1.10.10.10:FF:000210">
    <property type="entry name" value="Winged-helix transcriptional response regulator KdpE"/>
    <property type="match status" value="1"/>
</dbReference>
<dbReference type="GO" id="GO:0042802">
    <property type="term" value="F:identical protein binding"/>
    <property type="evidence" value="ECO:0007669"/>
    <property type="project" value="UniProtKB-ARBA"/>
</dbReference>
<evidence type="ECO:0000256" key="7">
    <source>
        <dbReference type="ARBA" id="ARBA00023163"/>
    </source>
</evidence>
<dbReference type="CDD" id="cd00383">
    <property type="entry name" value="trans_reg_C"/>
    <property type="match status" value="1"/>
</dbReference>
<dbReference type="InterPro" id="IPR001789">
    <property type="entry name" value="Sig_transdc_resp-reg_receiver"/>
</dbReference>
<dbReference type="SUPFAM" id="SSF52172">
    <property type="entry name" value="CheY-like"/>
    <property type="match status" value="1"/>
</dbReference>
<evidence type="ECO:0000313" key="12">
    <source>
        <dbReference type="EMBL" id="CAA9409838.1"/>
    </source>
</evidence>
<evidence type="ECO:0000256" key="4">
    <source>
        <dbReference type="ARBA" id="ARBA00023012"/>
    </source>
</evidence>
<feature type="domain" description="OmpR/PhoB-type" evidence="11">
    <location>
        <begin position="138"/>
        <end position="237"/>
    </location>
</feature>
<dbReference type="Gene3D" id="1.10.10.10">
    <property type="entry name" value="Winged helix-like DNA-binding domain superfamily/Winged helix DNA-binding domain"/>
    <property type="match status" value="1"/>
</dbReference>
<dbReference type="SMART" id="SM00448">
    <property type="entry name" value="REC"/>
    <property type="match status" value="1"/>
</dbReference>
<keyword evidence="7" id="KW-0804">Transcription</keyword>
<evidence type="ECO:0000256" key="3">
    <source>
        <dbReference type="ARBA" id="ARBA00022553"/>
    </source>
</evidence>
<feature type="domain" description="Response regulatory" evidence="10">
    <location>
        <begin position="13"/>
        <end position="126"/>
    </location>
</feature>
<dbReference type="SMART" id="SM00862">
    <property type="entry name" value="Trans_reg_C"/>
    <property type="match status" value="1"/>
</dbReference>
<dbReference type="InterPro" id="IPR039420">
    <property type="entry name" value="WalR-like"/>
</dbReference>
<dbReference type="InterPro" id="IPR011006">
    <property type="entry name" value="CheY-like_superfamily"/>
</dbReference>
<feature type="modified residue" description="4-aspartylphosphate" evidence="8">
    <location>
        <position position="62"/>
    </location>
</feature>
<evidence type="ECO:0000259" key="10">
    <source>
        <dbReference type="PROSITE" id="PS50110"/>
    </source>
</evidence>
<keyword evidence="4" id="KW-0902">Two-component regulatory system</keyword>
<dbReference type="InterPro" id="IPR001867">
    <property type="entry name" value="OmpR/PhoB-type_DNA-bd"/>
</dbReference>
<keyword evidence="5" id="KW-0805">Transcription regulation</keyword>
<evidence type="ECO:0000256" key="5">
    <source>
        <dbReference type="ARBA" id="ARBA00023015"/>
    </source>
</evidence>
<evidence type="ECO:0000256" key="9">
    <source>
        <dbReference type="PROSITE-ProRule" id="PRU01091"/>
    </source>
</evidence>
<dbReference type="GO" id="GO:0005829">
    <property type="term" value="C:cytosol"/>
    <property type="evidence" value="ECO:0007669"/>
    <property type="project" value="TreeGrafter"/>
</dbReference>
<dbReference type="PANTHER" id="PTHR48111:SF50">
    <property type="entry name" value="KDP OPERON TRANSCRIPTIONAL REGULATORY PROTEIN KDPE"/>
    <property type="match status" value="1"/>
</dbReference>
<evidence type="ECO:0000256" key="6">
    <source>
        <dbReference type="ARBA" id="ARBA00023125"/>
    </source>
</evidence>
<organism evidence="12">
    <name type="scientific">uncultured Phycisphaerae bacterium</name>
    <dbReference type="NCBI Taxonomy" id="904963"/>
    <lineage>
        <taxon>Bacteria</taxon>
        <taxon>Pseudomonadati</taxon>
        <taxon>Planctomycetota</taxon>
        <taxon>Phycisphaerae</taxon>
        <taxon>environmental samples</taxon>
    </lineage>
</organism>
<dbReference type="CDD" id="cd17620">
    <property type="entry name" value="REC_OmpR_KdpE-like"/>
    <property type="match status" value="1"/>
</dbReference>
<keyword evidence="3 8" id="KW-0597">Phosphoprotein</keyword>
<keyword evidence="2" id="KW-0963">Cytoplasm</keyword>
<evidence type="ECO:0000256" key="1">
    <source>
        <dbReference type="ARBA" id="ARBA00004496"/>
    </source>
</evidence>
<dbReference type="InterPro" id="IPR036388">
    <property type="entry name" value="WH-like_DNA-bd_sf"/>
</dbReference>
<name>A0A6J4P9B1_9BACT</name>
<dbReference type="Pfam" id="PF00072">
    <property type="entry name" value="Response_reg"/>
    <property type="match status" value="1"/>
</dbReference>
<dbReference type="PROSITE" id="PS50110">
    <property type="entry name" value="RESPONSE_REGULATORY"/>
    <property type="match status" value="1"/>
</dbReference>
<dbReference type="GO" id="GO:0032993">
    <property type="term" value="C:protein-DNA complex"/>
    <property type="evidence" value="ECO:0007669"/>
    <property type="project" value="TreeGrafter"/>
</dbReference>
<evidence type="ECO:0000259" key="11">
    <source>
        <dbReference type="PROSITE" id="PS51755"/>
    </source>
</evidence>
<protein>
    <submittedName>
        <fullName evidence="12">DNA-binding response regulator KdpE</fullName>
    </submittedName>
</protein>
<accession>A0A6J4P9B1</accession>
<comment type="subcellular location">
    <subcellularLocation>
        <location evidence="1">Cytoplasm</location>
    </subcellularLocation>
</comment>
<dbReference type="PANTHER" id="PTHR48111">
    <property type="entry name" value="REGULATOR OF RPOS"/>
    <property type="match status" value="1"/>
</dbReference>
<dbReference type="FunFam" id="3.40.50.2300:FF:000021">
    <property type="entry name" value="Two-component system response regulator KdpE"/>
    <property type="match status" value="1"/>
</dbReference>
<dbReference type="Gene3D" id="6.10.250.690">
    <property type="match status" value="1"/>
</dbReference>
<dbReference type="GO" id="GO:0000987">
    <property type="term" value="F:cis-regulatory region sequence-specific DNA binding"/>
    <property type="evidence" value="ECO:0007669"/>
    <property type="project" value="UniProtKB-ARBA"/>
</dbReference>
<dbReference type="GO" id="GO:0045893">
    <property type="term" value="P:positive regulation of DNA-templated transcription"/>
    <property type="evidence" value="ECO:0007669"/>
    <property type="project" value="UniProtKB-ARBA"/>
</dbReference>
<reference evidence="12" key="1">
    <citation type="submission" date="2020-02" db="EMBL/GenBank/DDBJ databases">
        <authorList>
            <person name="Meier V. D."/>
        </authorList>
    </citation>
    <scope>NUCLEOTIDE SEQUENCE</scope>
    <source>
        <strain evidence="12">AVDCRST_MAG64</strain>
    </source>
</reference>
<sequence>MTELFLVADNAPVILVIEDEPPLQKFLRVTLTSNGYHVVEAATGESGVRHAANDRPDLIILDLGLPDIDGIEVTRRIREWSAIPIIVVSARGKEQDKVVALDAGADDYLTKPFGVGELLARVRVARRHLAVAKQGTGEPVFESGELRVDLARREVAVRGAPVRLTPNEFRLLAVLVKHAGMVMTHRQLLREVWGPGSGEETHYLRVYMNQLRQKIEAEPARPKFLVTETGVGYRLVAEP</sequence>
<dbReference type="AlphaFoldDB" id="A0A6J4P9B1"/>
<dbReference type="GO" id="GO:0000156">
    <property type="term" value="F:phosphorelay response regulator activity"/>
    <property type="evidence" value="ECO:0007669"/>
    <property type="project" value="TreeGrafter"/>
</dbReference>
<proteinExistence type="predicted"/>
<dbReference type="EMBL" id="CADCUQ010000502">
    <property type="protein sequence ID" value="CAA9409838.1"/>
    <property type="molecule type" value="Genomic_DNA"/>
</dbReference>
<evidence type="ECO:0000256" key="8">
    <source>
        <dbReference type="PROSITE-ProRule" id="PRU00169"/>
    </source>
</evidence>
<keyword evidence="6 9" id="KW-0238">DNA-binding</keyword>
<dbReference type="PROSITE" id="PS51755">
    <property type="entry name" value="OMPR_PHOB"/>
    <property type="match status" value="1"/>
</dbReference>
<gene>
    <name evidence="12" type="ORF">AVDCRST_MAG64-2245</name>
</gene>
<dbReference type="Pfam" id="PF00486">
    <property type="entry name" value="Trans_reg_C"/>
    <property type="match status" value="1"/>
</dbReference>
<feature type="DNA-binding region" description="OmpR/PhoB-type" evidence="9">
    <location>
        <begin position="138"/>
        <end position="237"/>
    </location>
</feature>